<keyword evidence="2" id="KW-0732">Signal</keyword>
<evidence type="ECO:0000313" key="3">
    <source>
        <dbReference type="EMBL" id="NIJ56445.1"/>
    </source>
</evidence>
<protein>
    <submittedName>
        <fullName evidence="3">Uncharacterized protein</fullName>
    </submittedName>
</protein>
<evidence type="ECO:0000256" key="1">
    <source>
        <dbReference type="SAM" id="MobiDB-lite"/>
    </source>
</evidence>
<comment type="caution">
    <text evidence="3">The sequence shown here is derived from an EMBL/GenBank/DDBJ whole genome shotgun (WGS) entry which is preliminary data.</text>
</comment>
<feature type="compositionally biased region" description="Basic and acidic residues" evidence="1">
    <location>
        <begin position="196"/>
        <end position="214"/>
    </location>
</feature>
<feature type="chain" id="PRO_5046284982" evidence="2">
    <location>
        <begin position="34"/>
        <end position="228"/>
    </location>
</feature>
<dbReference type="Proteomes" id="UP001429580">
    <property type="component" value="Unassembled WGS sequence"/>
</dbReference>
<gene>
    <name evidence="3" type="ORF">FHS82_000258</name>
</gene>
<sequence>MTRVDLKKAGLVIGTVCAGLAFGMAAGSSEALAQERDTTGVFMKDVLGKLGIIEGDAPTIDYQERAPLVLPPSAGNNLPPPRAAGGGHPNWPTDPDVAARRRAIEAANKPVPVNRDNEEARPLRPDELRAGRRVGGGGVPAPTADDCHGDACSARPLDPRQLRGTASQKEKEPAVAYGKEPARATLTEPPKGYRMPSDKARIPEPEVTPVDRLDPASPYFFLNSQNRN</sequence>
<feature type="region of interest" description="Disordered" evidence="1">
    <location>
        <begin position="128"/>
        <end position="228"/>
    </location>
</feature>
<keyword evidence="4" id="KW-1185">Reference proteome</keyword>
<evidence type="ECO:0000313" key="4">
    <source>
        <dbReference type="Proteomes" id="UP001429580"/>
    </source>
</evidence>
<name>A0ABX0UX66_9HYPH</name>
<dbReference type="EMBL" id="JAASQI010000001">
    <property type="protein sequence ID" value="NIJ56445.1"/>
    <property type="molecule type" value="Genomic_DNA"/>
</dbReference>
<evidence type="ECO:0000256" key="2">
    <source>
        <dbReference type="SAM" id="SignalP"/>
    </source>
</evidence>
<organism evidence="3 4">
    <name type="scientific">Pseudochelatococcus lubricantis</name>
    <dbReference type="NCBI Taxonomy" id="1538102"/>
    <lineage>
        <taxon>Bacteria</taxon>
        <taxon>Pseudomonadati</taxon>
        <taxon>Pseudomonadota</taxon>
        <taxon>Alphaproteobacteria</taxon>
        <taxon>Hyphomicrobiales</taxon>
        <taxon>Chelatococcaceae</taxon>
        <taxon>Pseudochelatococcus</taxon>
    </lineage>
</organism>
<proteinExistence type="predicted"/>
<dbReference type="RefSeq" id="WP_166947920.1">
    <property type="nucleotide sequence ID" value="NZ_JAASQI010000001.1"/>
</dbReference>
<feature type="signal peptide" evidence="2">
    <location>
        <begin position="1"/>
        <end position="33"/>
    </location>
</feature>
<reference evidence="3 4" key="1">
    <citation type="submission" date="2020-03" db="EMBL/GenBank/DDBJ databases">
        <title>Genomic Encyclopedia of Type Strains, Phase IV (KMG-IV): sequencing the most valuable type-strain genomes for metagenomic binning, comparative biology and taxonomic classification.</title>
        <authorList>
            <person name="Goeker M."/>
        </authorList>
    </citation>
    <scope>NUCLEOTIDE SEQUENCE [LARGE SCALE GENOMIC DNA]</scope>
    <source>
        <strain evidence="3 4">DSM 103870</strain>
    </source>
</reference>
<accession>A0ABX0UX66</accession>